<evidence type="ECO:0000256" key="1">
    <source>
        <dbReference type="SAM" id="MobiDB-lite"/>
    </source>
</evidence>
<evidence type="ECO:0000313" key="4">
    <source>
        <dbReference type="Proteomes" id="UP000332933"/>
    </source>
</evidence>
<dbReference type="AlphaFoldDB" id="A0A485KS74"/>
<accession>A0A485KS74</accession>
<sequence>MTSKDQPSVCVAEVRFQNQTKKVAIYEGMSTTECSLLMQAAFFAPSAPEWKRKVVGFVHLKTKTFLPLLLGTAFPQLFQPNHTYELILEKASAATPPSAPPATTTAPIPTPTPKPSAPPAYAVSGGGMSSRPHDNGAPVEPWNDKMYGLLVHWDSHNTPGLPLEKLEMLLSEQHPQLRSAYEAYEASHDLDHLIQQVRRILAVLMQQTKSSFTRVVNQLPLLKPHDIALIHELFTQGNELVLGAWEVYELEEDKDELADTLLRIVRFKRQQAAPSLESICREMVERNLLTWTQYQGLLQLWDAKNEAMVGAVEAFHVDKDMKELVDTLLLVVKHAGLATHLATSPSSSVIVPMSPAKFEAPTLEELHPLSPKGKTAPLSPKGKTVPLSPAARATYGTFNTLTSPMSSSAPSSSSSASSFLPRLLDTLRQQSMISHAQHQLLSHLAMQKDARLASVAAEYKSTRDAKAFVQHVVDLCDVLHWEKNHTTILHKWIIPLEKQGVGAGLRQLWTHDDARLMAAYLLFVHDHQEDDFIDTLKRLSAIVSNDVDDDALDREIASSLVALHSSGKLSQDLLELLDPTDPKVGAAFHVFETAHDMDDLLDTLQRIGALAKLAIDDEAMPPPTSPKPDAMEKQLLHFVYELQLPADELAALKQAIADNDVVVQAAMEVFQVEADEDDFKDTLRRVARYNAGASEAVDVAL</sequence>
<name>A0A485KS74_9STRA</name>
<dbReference type="EMBL" id="CAADRA010005277">
    <property type="protein sequence ID" value="VFT88018.1"/>
    <property type="molecule type" value="Genomic_DNA"/>
</dbReference>
<protein>
    <submittedName>
        <fullName evidence="3">Aste57867_11151 protein</fullName>
    </submittedName>
</protein>
<evidence type="ECO:0000313" key="3">
    <source>
        <dbReference type="EMBL" id="VFT88018.1"/>
    </source>
</evidence>
<feature type="region of interest" description="Disordered" evidence="1">
    <location>
        <begin position="367"/>
        <end position="388"/>
    </location>
</feature>
<dbReference type="Proteomes" id="UP000332933">
    <property type="component" value="Unassembled WGS sequence"/>
</dbReference>
<evidence type="ECO:0000313" key="2">
    <source>
        <dbReference type="EMBL" id="KAF0698224.1"/>
    </source>
</evidence>
<proteinExistence type="predicted"/>
<reference evidence="3" key="1">
    <citation type="submission" date="2019-03" db="EMBL/GenBank/DDBJ databases">
        <authorList>
            <person name="Gaulin E."/>
            <person name="Dumas B."/>
        </authorList>
    </citation>
    <scope>NUCLEOTIDE SEQUENCE [LARGE SCALE GENOMIC DNA]</scope>
    <source>
        <strain evidence="3">CBS 568.67</strain>
    </source>
</reference>
<dbReference type="OrthoDB" id="78779at2759"/>
<gene>
    <name evidence="3" type="primary">Aste57867_11151</name>
    <name evidence="2" type="ORF">As57867_011109</name>
    <name evidence="3" type="ORF">ASTE57867_11151</name>
</gene>
<feature type="compositionally biased region" description="Low complexity" evidence="1">
    <location>
        <begin position="94"/>
        <end position="107"/>
    </location>
</feature>
<feature type="region of interest" description="Disordered" evidence="1">
    <location>
        <begin position="94"/>
        <end position="139"/>
    </location>
</feature>
<organism evidence="3 4">
    <name type="scientific">Aphanomyces stellatus</name>
    <dbReference type="NCBI Taxonomy" id="120398"/>
    <lineage>
        <taxon>Eukaryota</taxon>
        <taxon>Sar</taxon>
        <taxon>Stramenopiles</taxon>
        <taxon>Oomycota</taxon>
        <taxon>Saprolegniomycetes</taxon>
        <taxon>Saprolegniales</taxon>
        <taxon>Verrucalvaceae</taxon>
        <taxon>Aphanomyces</taxon>
    </lineage>
</organism>
<dbReference type="EMBL" id="VJMH01005256">
    <property type="protein sequence ID" value="KAF0698224.1"/>
    <property type="molecule type" value="Genomic_DNA"/>
</dbReference>
<reference evidence="2" key="2">
    <citation type="submission" date="2019-06" db="EMBL/GenBank/DDBJ databases">
        <title>Genomics analysis of Aphanomyces spp. identifies a new class of oomycete effector associated with host adaptation.</title>
        <authorList>
            <person name="Gaulin E."/>
        </authorList>
    </citation>
    <scope>NUCLEOTIDE SEQUENCE</scope>
    <source>
        <strain evidence="2">CBS 578.67</strain>
    </source>
</reference>
<feature type="compositionally biased region" description="Pro residues" evidence="1">
    <location>
        <begin position="108"/>
        <end position="118"/>
    </location>
</feature>
<keyword evidence="4" id="KW-1185">Reference proteome</keyword>